<feature type="transmembrane region" description="Helical" evidence="2">
    <location>
        <begin position="107"/>
        <end position="128"/>
    </location>
</feature>
<dbReference type="Pfam" id="PF02719">
    <property type="entry name" value="Polysacc_synt_2"/>
    <property type="match status" value="1"/>
</dbReference>
<dbReference type="InterPro" id="IPR036291">
    <property type="entry name" value="NAD(P)-bd_dom_sf"/>
</dbReference>
<keyword evidence="2" id="KW-0472">Membrane</keyword>
<dbReference type="EMBL" id="JAVDXO010000002">
    <property type="protein sequence ID" value="MDR7306019.1"/>
    <property type="molecule type" value="Genomic_DNA"/>
</dbReference>
<evidence type="ECO:0000313" key="5">
    <source>
        <dbReference type="Proteomes" id="UP001268089"/>
    </source>
</evidence>
<dbReference type="PANTHER" id="PTHR43318">
    <property type="entry name" value="UDP-N-ACETYLGLUCOSAMINE 4,6-DEHYDRATASE"/>
    <property type="match status" value="1"/>
</dbReference>
<name>A0ABU1ZKF3_9BURK</name>
<reference evidence="4 5" key="1">
    <citation type="submission" date="2023-07" db="EMBL/GenBank/DDBJ databases">
        <title>Sorghum-associated microbial communities from plants grown in Nebraska, USA.</title>
        <authorList>
            <person name="Schachtman D."/>
        </authorList>
    </citation>
    <scope>NUCLEOTIDE SEQUENCE [LARGE SCALE GENOMIC DNA]</scope>
    <source>
        <strain evidence="4 5">BE308</strain>
    </source>
</reference>
<keyword evidence="5" id="KW-1185">Reference proteome</keyword>
<protein>
    <submittedName>
        <fullName evidence="4">FlaA1/EpsC-like NDP-sugar epimerase</fullName>
    </submittedName>
</protein>
<organism evidence="4 5">
    <name type="scientific">Rhodoferax saidenbachensis</name>
    <dbReference type="NCBI Taxonomy" id="1484693"/>
    <lineage>
        <taxon>Bacteria</taxon>
        <taxon>Pseudomonadati</taxon>
        <taxon>Pseudomonadota</taxon>
        <taxon>Betaproteobacteria</taxon>
        <taxon>Burkholderiales</taxon>
        <taxon>Comamonadaceae</taxon>
        <taxon>Rhodoferax</taxon>
    </lineage>
</organism>
<gene>
    <name evidence="4" type="ORF">J2X15_001297</name>
</gene>
<dbReference type="InterPro" id="IPR003869">
    <property type="entry name" value="Polysac_CapD-like"/>
</dbReference>
<evidence type="ECO:0000259" key="3">
    <source>
        <dbReference type="Pfam" id="PF02719"/>
    </source>
</evidence>
<keyword evidence="2" id="KW-1133">Transmembrane helix</keyword>
<comment type="similarity">
    <text evidence="1">Belongs to the polysaccharide synthase family.</text>
</comment>
<dbReference type="Proteomes" id="UP001268089">
    <property type="component" value="Unassembled WGS sequence"/>
</dbReference>
<evidence type="ECO:0000313" key="4">
    <source>
        <dbReference type="EMBL" id="MDR7306019.1"/>
    </source>
</evidence>
<comment type="caution">
    <text evidence="4">The sequence shown here is derived from an EMBL/GenBank/DDBJ whole genome shotgun (WGS) entry which is preliminary data.</text>
</comment>
<dbReference type="Pfam" id="PF13727">
    <property type="entry name" value="CoA_binding_3"/>
    <property type="match status" value="1"/>
</dbReference>
<feature type="domain" description="Polysaccharide biosynthesis protein CapD-like" evidence="3">
    <location>
        <begin position="279"/>
        <end position="572"/>
    </location>
</feature>
<feature type="transmembrane region" description="Helical" evidence="2">
    <location>
        <begin position="74"/>
        <end position="95"/>
    </location>
</feature>
<feature type="transmembrane region" description="Helical" evidence="2">
    <location>
        <begin position="12"/>
        <end position="31"/>
    </location>
</feature>
<feature type="transmembrane region" description="Helical" evidence="2">
    <location>
        <begin position="140"/>
        <end position="161"/>
    </location>
</feature>
<keyword evidence="2" id="KW-0812">Transmembrane</keyword>
<dbReference type="InterPro" id="IPR051203">
    <property type="entry name" value="Polysaccharide_Synthase-Rel"/>
</dbReference>
<dbReference type="CDD" id="cd05237">
    <property type="entry name" value="UDP_invert_4-6DH_SDR_e"/>
    <property type="match status" value="1"/>
</dbReference>
<evidence type="ECO:0000256" key="2">
    <source>
        <dbReference type="SAM" id="Phobius"/>
    </source>
</evidence>
<dbReference type="Gene3D" id="3.40.50.720">
    <property type="entry name" value="NAD(P)-binding Rossmann-like Domain"/>
    <property type="match status" value="2"/>
</dbReference>
<proteinExistence type="inferred from homology"/>
<dbReference type="PANTHER" id="PTHR43318:SF1">
    <property type="entry name" value="POLYSACCHARIDE BIOSYNTHESIS PROTEIN EPSC-RELATED"/>
    <property type="match status" value="1"/>
</dbReference>
<feature type="transmembrane region" description="Helical" evidence="2">
    <location>
        <begin position="43"/>
        <end position="62"/>
    </location>
</feature>
<sequence length="614" mass="66150">MAWPRTAKRLAVMALDVVLAVVATWIAYALRLDNTYYPVGQQWWVYGIAPMLAIPIFVRFGLYRAIFRYTGQAALVATGKAVALYALLLTFVLLWQQWLGVPRSLGLLQPIVFLLLVGASRACARFWLAGLAGQSLGKAGRLLIFGAGSAGAQTAAALGLARHYILVGFVDDDSSKNGRSINGVAVHSADKLLQLVHGEGITDILLAMPNATRERRNQIIESLQGLPVHVRTLPSMADLASGKVTVQDIHELDIEDLLGREPVQPNVALLAKDLAGQVVLVSGAGGSIGGELTRQIALQQPRQLLLLDHNEFGLYAIHQELEAICAAQQLQVELIPLLGSVTNPERLRAICETYRPATVYHAAAYKHVPMVEDNPGEGVRNNVFGTLNMAQAAAASGTKRFVLISTDKAVRPTNVMGATKRVAELVLQALADANTGTCFSMVRFGNVLGSSGSVVPLFRKQLATGGPLTVTHEEVTRYFMTIPEAAQLVLQAGAMGQGGDVFVLDMGQPVKIMDLARRMVQLSGLSVRDAAHPTGDIEIAVTGLRVGEKLYEELLIGDNPQLTAHPRIMKAHEPFMLWAALQQELQVLEDAANANDVAAIKAFMSQHVQGYQPA</sequence>
<dbReference type="SUPFAM" id="SSF51735">
    <property type="entry name" value="NAD(P)-binding Rossmann-fold domains"/>
    <property type="match status" value="2"/>
</dbReference>
<accession>A0ABU1ZKF3</accession>
<evidence type="ECO:0000256" key="1">
    <source>
        <dbReference type="ARBA" id="ARBA00007430"/>
    </source>
</evidence>